<dbReference type="Gene3D" id="1.10.8.10">
    <property type="entry name" value="DNA helicase RuvA subunit, C-terminal domain"/>
    <property type="match status" value="2"/>
</dbReference>
<dbReference type="Pfam" id="PF08828">
    <property type="entry name" value="DSX_dimer"/>
    <property type="match status" value="2"/>
</dbReference>
<dbReference type="InterPro" id="IPR014932">
    <property type="entry name" value="DSX_dimer"/>
</dbReference>
<evidence type="ECO:0000259" key="2">
    <source>
        <dbReference type="SMART" id="SM01143"/>
    </source>
</evidence>
<accession>A0AAW1NAK4</accession>
<organism evidence="3 4">
    <name type="scientific">Popillia japonica</name>
    <name type="common">Japanese beetle</name>
    <dbReference type="NCBI Taxonomy" id="7064"/>
    <lineage>
        <taxon>Eukaryota</taxon>
        <taxon>Metazoa</taxon>
        <taxon>Ecdysozoa</taxon>
        <taxon>Arthropoda</taxon>
        <taxon>Hexapoda</taxon>
        <taxon>Insecta</taxon>
        <taxon>Pterygota</taxon>
        <taxon>Neoptera</taxon>
        <taxon>Endopterygota</taxon>
        <taxon>Coleoptera</taxon>
        <taxon>Polyphaga</taxon>
        <taxon>Scarabaeiformia</taxon>
        <taxon>Scarabaeidae</taxon>
        <taxon>Rutelinae</taxon>
        <taxon>Popillia</taxon>
    </lineage>
</organism>
<keyword evidence="4" id="KW-1185">Reference proteome</keyword>
<dbReference type="AlphaFoldDB" id="A0AAW1NAK4"/>
<comment type="caution">
    <text evidence="3">The sequence shown here is derived from an EMBL/GenBank/DDBJ whole genome shotgun (WGS) entry which is preliminary data.</text>
</comment>
<feature type="region of interest" description="Disordered" evidence="1">
    <location>
        <begin position="158"/>
        <end position="199"/>
    </location>
</feature>
<feature type="domain" description="Doublesex dimerisation" evidence="2">
    <location>
        <begin position="114"/>
        <end position="175"/>
    </location>
</feature>
<dbReference type="SMART" id="SM01143">
    <property type="entry name" value="DSX_dimer"/>
    <property type="match status" value="2"/>
</dbReference>
<dbReference type="Proteomes" id="UP001458880">
    <property type="component" value="Unassembled WGS sequence"/>
</dbReference>
<proteinExistence type="predicted"/>
<reference evidence="3 4" key="1">
    <citation type="journal article" date="2024" name="BMC Genomics">
        <title>De novo assembly and annotation of Popillia japonica's genome with initial clues to its potential as an invasive pest.</title>
        <authorList>
            <person name="Cucini C."/>
            <person name="Boschi S."/>
            <person name="Funari R."/>
            <person name="Cardaioli E."/>
            <person name="Iannotti N."/>
            <person name="Marturano G."/>
            <person name="Paoli F."/>
            <person name="Bruttini M."/>
            <person name="Carapelli A."/>
            <person name="Frati F."/>
            <person name="Nardi F."/>
        </authorList>
    </citation>
    <scope>NUCLEOTIDE SEQUENCE [LARGE SCALE GENOMIC DNA]</scope>
    <source>
        <strain evidence="3">DMR45628</strain>
    </source>
</reference>
<dbReference type="EMBL" id="JASPKY010000008">
    <property type="protein sequence ID" value="KAK9754316.1"/>
    <property type="molecule type" value="Genomic_DNA"/>
</dbReference>
<name>A0AAW1NAK4_POPJA</name>
<evidence type="ECO:0000256" key="1">
    <source>
        <dbReference type="SAM" id="MobiDB-lite"/>
    </source>
</evidence>
<protein>
    <submittedName>
        <fullName evidence="3">Doublesex dimerization domain</fullName>
    </submittedName>
</protein>
<evidence type="ECO:0000313" key="3">
    <source>
        <dbReference type="EMBL" id="KAK9754316.1"/>
    </source>
</evidence>
<evidence type="ECO:0000313" key="4">
    <source>
        <dbReference type="Proteomes" id="UP001458880"/>
    </source>
</evidence>
<feature type="domain" description="Doublesex dimerisation" evidence="2">
    <location>
        <begin position="16"/>
        <end position="76"/>
    </location>
</feature>
<feature type="compositionally biased region" description="Polar residues" evidence="1">
    <location>
        <begin position="183"/>
        <end position="199"/>
    </location>
</feature>
<gene>
    <name evidence="3" type="ORF">QE152_g1318</name>
</gene>
<sequence length="199" mass="22957">MEVCSRLFTSFTVKKGVQKDLLHDCHKLLDKFQYPWEMMPLLYAIMKLAPNLEEASRRIDEGKQMVYEYSQRYNLNMYDGGELRKSTHKENREKNNFSKATLTSLPETETIEGRGAEQLIDFFHKIKDKFQLSWKMISLVQVILKNAKDDQQEAFRQIDEAPSPSSIKQLVDNDMDTGAVPTVDNSVQTSALNPRSNTS</sequence>